<dbReference type="Proteomes" id="UP001151752">
    <property type="component" value="Chromosome 16"/>
</dbReference>
<feature type="compositionally biased region" description="Low complexity" evidence="1">
    <location>
        <begin position="871"/>
        <end position="882"/>
    </location>
</feature>
<feature type="region of interest" description="Disordered" evidence="1">
    <location>
        <begin position="198"/>
        <end position="243"/>
    </location>
</feature>
<feature type="compositionally biased region" description="Polar residues" evidence="1">
    <location>
        <begin position="207"/>
        <end position="226"/>
    </location>
</feature>
<name>A0A9Q0X2N6_9ROSI</name>
<evidence type="ECO:0000256" key="1">
    <source>
        <dbReference type="SAM" id="MobiDB-lite"/>
    </source>
</evidence>
<dbReference type="InterPro" id="IPR022075">
    <property type="entry name" value="Symplekin_C"/>
</dbReference>
<protein>
    <submittedName>
        <fullName evidence="3">PHOSPHATIDYLINOSITOL 3-AND 4-KINASE FAMILY PROTEIN-RELATED</fullName>
    </submittedName>
</protein>
<accession>A0A9Q0X2N6</accession>
<dbReference type="EMBL" id="JAPFFM010000001">
    <property type="protein sequence ID" value="KAJ6778142.1"/>
    <property type="molecule type" value="Genomic_DNA"/>
</dbReference>
<reference evidence="3" key="1">
    <citation type="submission" date="2022-11" db="EMBL/GenBank/DDBJ databases">
        <authorList>
            <person name="Hyden B.L."/>
            <person name="Feng K."/>
            <person name="Yates T."/>
            <person name="Jawdy S."/>
            <person name="Smart L.B."/>
            <person name="Muchero W."/>
        </authorList>
    </citation>
    <scope>NUCLEOTIDE SEQUENCE</scope>
    <source>
        <tissue evidence="3">Shoot tip</tissue>
    </source>
</reference>
<sequence>MFGALVAQGEKAVGSLEILISSISADLLAEVVMANMRYLPTGHPQAEGDNESLVNMTVIGSDSRAKYPSSFLANVLSLSSSFPPIAAQMNADHSVSKDSLTTDEEELETTKEEEELQVAAADIADVYTGKGHGSEDELMPAGLPASSNVDSSGMDMDSLAISSNIHDFENLDSEIPGLDSSAHNDVFSETMGASSLVSTDVEDASQELGTSLGTRSNQEVLPSISNDRSEELSPKVAPTDSNSLISSTATSVRLHQPLVLPKMSAPVVNLVDEQKDQLQNLAFIRIIEAYKQIAVAGSSPVRFSLLASIGIEFPSELDPWELLKTHILSDYVVHEGHELTLHVLYRLFGEVEEEHDFFSSTTAASVYEMFLLAVAEALRDSFPPSDKSLSRLLGLSTVWSLILLRPPIRESCLKIALQSAVHHLEEVRMKALRLVANKLYPLSSIAQQIEDFAKEKLLSVVNSDATESMDAEGSFTESQKDFILEKPSNEHQSMSAISKDLSSETHQSCTSESVSSLSISEAQRCLSLYFALCTKKHSLFRQIFIVYKSASKAVKQAVNQHIPILVRTMGSSSDLLEIISDPPTGSENLLMQVLQTLTEGAVPSPELLFTIRKLYDSKLKNAEILIPILPFLPRDEILVIFPHLVNLPLDKFQIALARTLQGSSHSGTMLTPAEVLIAIHGIDPDRDGIPLKKVTDACNACFEQRQIFTQQVLAKVLNQLVEQIPLPLLFMRTVLQAIGAFPALVEFIMEILSRLVSKQIWKYPKLWVGFLRCALLTKPQSFNVLLQLPPPQLESALNRTAALKAPLVVYASQPNIKSSLPRSVLVVLGIAPDPQTSSQAQTSQAQTGDTSNSAECPKTPSLLDESEVAPEEVAVPAKQHQA</sequence>
<dbReference type="Pfam" id="PF12295">
    <property type="entry name" value="Symplekin_C"/>
    <property type="match status" value="1"/>
</dbReference>
<gene>
    <name evidence="3" type="ORF">OIU74_002022</name>
</gene>
<evidence type="ECO:0000313" key="4">
    <source>
        <dbReference type="Proteomes" id="UP001151752"/>
    </source>
</evidence>
<keyword evidence="4" id="KW-1185">Reference proteome</keyword>
<organism evidence="3 4">
    <name type="scientific">Salix koriyanagi</name>
    <dbReference type="NCBI Taxonomy" id="2511006"/>
    <lineage>
        <taxon>Eukaryota</taxon>
        <taxon>Viridiplantae</taxon>
        <taxon>Streptophyta</taxon>
        <taxon>Embryophyta</taxon>
        <taxon>Tracheophyta</taxon>
        <taxon>Spermatophyta</taxon>
        <taxon>Magnoliopsida</taxon>
        <taxon>eudicotyledons</taxon>
        <taxon>Gunneridae</taxon>
        <taxon>Pentapetalae</taxon>
        <taxon>rosids</taxon>
        <taxon>fabids</taxon>
        <taxon>Malpighiales</taxon>
        <taxon>Salicaceae</taxon>
        <taxon>Saliceae</taxon>
        <taxon>Salix</taxon>
    </lineage>
</organism>
<feature type="domain" description="Symplekin C-terminal" evidence="2">
    <location>
        <begin position="622"/>
        <end position="799"/>
    </location>
</feature>
<feature type="region of interest" description="Disordered" evidence="1">
    <location>
        <begin position="835"/>
        <end position="882"/>
    </location>
</feature>
<dbReference type="PANTHER" id="PTHR47184:SF2">
    <property type="entry name" value="SYMPLEKIN"/>
    <property type="match status" value="1"/>
</dbReference>
<dbReference type="PANTHER" id="PTHR47184">
    <property type="entry name" value="PHOSPHATIDYLINOSITOL 3-AND 4-KINASE FAMILY PROTEIN-RELATED"/>
    <property type="match status" value="1"/>
</dbReference>
<feature type="compositionally biased region" description="Low complexity" evidence="1">
    <location>
        <begin position="835"/>
        <end position="847"/>
    </location>
</feature>
<comment type="caution">
    <text evidence="3">The sequence shown here is derived from an EMBL/GenBank/DDBJ whole genome shotgun (WGS) entry which is preliminary data.</text>
</comment>
<evidence type="ECO:0000313" key="3">
    <source>
        <dbReference type="EMBL" id="KAJ6778142.1"/>
    </source>
</evidence>
<evidence type="ECO:0000259" key="2">
    <source>
        <dbReference type="Pfam" id="PF12295"/>
    </source>
</evidence>
<proteinExistence type="predicted"/>
<dbReference type="AlphaFoldDB" id="A0A9Q0X2N6"/>
<reference evidence="3" key="2">
    <citation type="journal article" date="2023" name="Int. J. Mol. Sci.">
        <title>De Novo Assembly and Annotation of 11 Diverse Shrub Willow (Salix) Genomes Reveals Novel Gene Organization in Sex-Linked Regions.</title>
        <authorList>
            <person name="Hyden B."/>
            <person name="Feng K."/>
            <person name="Yates T.B."/>
            <person name="Jawdy S."/>
            <person name="Cereghino C."/>
            <person name="Smart L.B."/>
            <person name="Muchero W."/>
        </authorList>
    </citation>
    <scope>NUCLEOTIDE SEQUENCE</scope>
    <source>
        <tissue evidence="3">Shoot tip</tissue>
    </source>
</reference>